<dbReference type="EMBL" id="JAPJZH010000010">
    <property type="protein sequence ID" value="MDA4847026.1"/>
    <property type="molecule type" value="Genomic_DNA"/>
</dbReference>
<proteinExistence type="predicted"/>
<evidence type="ECO:0000256" key="1">
    <source>
        <dbReference type="ARBA" id="ARBA00022723"/>
    </source>
</evidence>
<keyword evidence="2" id="KW-0408">Iron</keyword>
<evidence type="ECO:0000313" key="6">
    <source>
        <dbReference type="Proteomes" id="UP001148313"/>
    </source>
</evidence>
<reference evidence="5" key="1">
    <citation type="submission" date="2022-11" db="EMBL/GenBank/DDBJ databases">
        <title>Hoeflea poritis sp. nov., isolated from scleractinian coral Porites lutea.</title>
        <authorList>
            <person name="Zhang G."/>
            <person name="Wei Q."/>
            <person name="Cai L."/>
        </authorList>
    </citation>
    <scope>NUCLEOTIDE SEQUENCE</scope>
    <source>
        <strain evidence="5">E7-10</strain>
    </source>
</reference>
<dbReference type="Proteomes" id="UP001148313">
    <property type="component" value="Unassembled WGS sequence"/>
</dbReference>
<evidence type="ECO:0000256" key="3">
    <source>
        <dbReference type="ARBA" id="ARBA00023014"/>
    </source>
</evidence>
<dbReference type="InterPro" id="IPR017896">
    <property type="entry name" value="4Fe4S_Fe-S-bd"/>
</dbReference>
<feature type="domain" description="4Fe-4S ferredoxin-type" evidence="4">
    <location>
        <begin position="241"/>
        <end position="271"/>
    </location>
</feature>
<evidence type="ECO:0000313" key="5">
    <source>
        <dbReference type="EMBL" id="MDA4847026.1"/>
    </source>
</evidence>
<keyword evidence="3" id="KW-0411">Iron-sulfur</keyword>
<accession>A0ABT4VQP1</accession>
<dbReference type="PANTHER" id="PTHR42827:SF1">
    <property type="entry name" value="IRON-SULFUR CLUSTER-BINDING PROTEIN"/>
    <property type="match status" value="1"/>
</dbReference>
<dbReference type="Pfam" id="PF12838">
    <property type="entry name" value="Fer4_7"/>
    <property type="match status" value="1"/>
</dbReference>
<dbReference type="PROSITE" id="PS00198">
    <property type="entry name" value="4FE4S_FER_1"/>
    <property type="match status" value="1"/>
</dbReference>
<organism evidence="5 6">
    <name type="scientific">Hoeflea poritis</name>
    <dbReference type="NCBI Taxonomy" id="2993659"/>
    <lineage>
        <taxon>Bacteria</taxon>
        <taxon>Pseudomonadati</taxon>
        <taxon>Pseudomonadota</taxon>
        <taxon>Alphaproteobacteria</taxon>
        <taxon>Hyphomicrobiales</taxon>
        <taxon>Rhizobiaceae</taxon>
        <taxon>Hoeflea</taxon>
    </lineage>
</organism>
<dbReference type="Gene3D" id="3.30.70.20">
    <property type="match status" value="1"/>
</dbReference>
<name>A0ABT4VQP1_9HYPH</name>
<dbReference type="SUPFAM" id="SSF54862">
    <property type="entry name" value="4Fe-4S ferredoxins"/>
    <property type="match status" value="1"/>
</dbReference>
<dbReference type="PANTHER" id="PTHR42827">
    <property type="entry name" value="IRON-SULFUR CLUSTER-BINDING PROTEIN-RELATED"/>
    <property type="match status" value="1"/>
</dbReference>
<evidence type="ECO:0000256" key="2">
    <source>
        <dbReference type="ARBA" id="ARBA00023004"/>
    </source>
</evidence>
<dbReference type="RefSeq" id="WP_271090823.1">
    <property type="nucleotide sequence ID" value="NZ_JAPJZH010000010.1"/>
</dbReference>
<dbReference type="InterPro" id="IPR017900">
    <property type="entry name" value="4Fe4S_Fe_S_CS"/>
</dbReference>
<sequence>MARPNPYRPFTPDPEFVALLPEKKGCATIGLGETEVRPPTMVWWAPDMDAVDFGDAQKWFYQHEPPDPVLMEKRAERRAILNAPLPELALTPAQRTPREWTDALNRFVADGLCEMVGATAMRPEWVFDHQETEFGTVVMLGVQHDYDELKHVPETRGGIEVTRQYCRAAAAAKAVAGWLREEGWDAAPVTGPMVGEILMIPPALECGFGELGKHGSLINREFGSAFRLGAVLTDAPFAHTPKRTFGVDDFCTRCRVCEDACPPFAIGPEKQMVRGVEKWFVDFDKCIPFFAETSGCAICIAVCPWSRPGVGMNLAEKLARRSDREQADE</sequence>
<keyword evidence="1" id="KW-0479">Metal-binding</keyword>
<comment type="caution">
    <text evidence="5">The sequence shown here is derived from an EMBL/GenBank/DDBJ whole genome shotgun (WGS) entry which is preliminary data.</text>
</comment>
<keyword evidence="6" id="KW-1185">Reference proteome</keyword>
<protein>
    <submittedName>
        <fullName evidence="5">4Fe-4S dicluster domain-containing protein</fullName>
    </submittedName>
</protein>
<evidence type="ECO:0000259" key="4">
    <source>
        <dbReference type="PROSITE" id="PS51379"/>
    </source>
</evidence>
<gene>
    <name evidence="5" type="ORF">OOZ53_16825</name>
</gene>
<dbReference type="PROSITE" id="PS51379">
    <property type="entry name" value="4FE4S_FER_2"/>
    <property type="match status" value="1"/>
</dbReference>